<dbReference type="KEGG" id="ppsr:I6J18_01350"/>
<evidence type="ECO:0000313" key="4">
    <source>
        <dbReference type="Proteomes" id="UP000595254"/>
    </source>
</evidence>
<proteinExistence type="predicted"/>
<keyword evidence="1" id="KW-1133">Transmembrane helix</keyword>
<dbReference type="Pfam" id="PF26353">
    <property type="entry name" value="YhfM"/>
    <property type="match status" value="1"/>
</dbReference>
<protein>
    <recommendedName>
        <fullName evidence="2">YhfM-like domain-containing protein</fullName>
    </recommendedName>
</protein>
<dbReference type="RefSeq" id="WP_040373327.1">
    <property type="nucleotide sequence ID" value="NZ_CP068053.1"/>
</dbReference>
<reference evidence="3 4" key="1">
    <citation type="submission" date="2021-01" db="EMBL/GenBank/DDBJ databases">
        <title>FDA dAtabase for Regulatory Grade micrObial Sequences (FDA-ARGOS): Supporting development and validation of Infectious Disease Dx tests.</title>
        <authorList>
            <person name="Nelson B."/>
            <person name="Plummer A."/>
            <person name="Tallon L."/>
            <person name="Sadzewicz L."/>
            <person name="Zhao X."/>
            <person name="Boylan J."/>
            <person name="Ott S."/>
            <person name="Bowen H."/>
            <person name="Vavikolanu K."/>
            <person name="Mehta A."/>
            <person name="Aluvathingal J."/>
            <person name="Nadendla S."/>
            <person name="Myers T."/>
            <person name="Yan Y."/>
            <person name="Sichtig H."/>
        </authorList>
    </citation>
    <scope>NUCLEOTIDE SEQUENCE [LARGE SCALE GENOMIC DNA]</scope>
    <source>
        <strain evidence="3 4">FDAARGOS_1161</strain>
    </source>
</reference>
<keyword evidence="1" id="KW-0472">Membrane</keyword>
<keyword evidence="4" id="KW-1185">Reference proteome</keyword>
<accession>A0A974NMU0</accession>
<gene>
    <name evidence="3" type="ORF">I6J18_01350</name>
</gene>
<evidence type="ECO:0000259" key="2">
    <source>
        <dbReference type="Pfam" id="PF26353"/>
    </source>
</evidence>
<sequence>MKKIFILILFVIIIVIGFNMFYNGFSKIEEITMQKYDEAFEYGKTTSDKRKIAAVTGILNRANDLNETYKLAGEPTYKIQLIYKDKSKEAIDVLENFDKEETLLSSDKNGYYKISDNQTHKLFELLLNK</sequence>
<evidence type="ECO:0000256" key="1">
    <source>
        <dbReference type="SAM" id="Phobius"/>
    </source>
</evidence>
<dbReference type="EMBL" id="CP068053">
    <property type="protein sequence ID" value="QQT00616.1"/>
    <property type="molecule type" value="Genomic_DNA"/>
</dbReference>
<name>A0A974NMU0_PERPY</name>
<feature type="transmembrane region" description="Helical" evidence="1">
    <location>
        <begin position="6"/>
        <end position="25"/>
    </location>
</feature>
<evidence type="ECO:0000313" key="3">
    <source>
        <dbReference type="EMBL" id="QQT00616.1"/>
    </source>
</evidence>
<dbReference type="Proteomes" id="UP000595254">
    <property type="component" value="Chromosome"/>
</dbReference>
<feature type="domain" description="YhfM-like" evidence="2">
    <location>
        <begin position="27"/>
        <end position="126"/>
    </location>
</feature>
<organism evidence="3 4">
    <name type="scientific">Peribacillus psychrosaccharolyticus</name>
    <name type="common">Bacillus psychrosaccharolyticus</name>
    <dbReference type="NCBI Taxonomy" id="1407"/>
    <lineage>
        <taxon>Bacteria</taxon>
        <taxon>Bacillati</taxon>
        <taxon>Bacillota</taxon>
        <taxon>Bacilli</taxon>
        <taxon>Bacillales</taxon>
        <taxon>Bacillaceae</taxon>
        <taxon>Peribacillus</taxon>
    </lineage>
</organism>
<dbReference type="InterPro" id="IPR058780">
    <property type="entry name" value="YhfM-like_dom"/>
</dbReference>
<keyword evidence="1" id="KW-0812">Transmembrane</keyword>
<dbReference type="AlphaFoldDB" id="A0A974NMU0"/>